<accession>A0ABZ3F332</accession>
<reference evidence="1 2" key="1">
    <citation type="submission" date="2024-02" db="EMBL/GenBank/DDBJ databases">
        <title>Genome and pathogenicity analysis of Helicobacter mastomyrinus isolated from mice.</title>
        <authorList>
            <person name="Zhu L."/>
        </authorList>
    </citation>
    <scope>NUCLEOTIDE SEQUENCE [LARGE SCALE GENOMIC DNA]</scope>
    <source>
        <strain evidence="1 2">Hm-17</strain>
    </source>
</reference>
<keyword evidence="2" id="KW-1185">Reference proteome</keyword>
<organism evidence="1 2">
    <name type="scientific">Helicobacter mastomyrinus</name>
    <dbReference type="NCBI Taxonomy" id="287948"/>
    <lineage>
        <taxon>Bacteria</taxon>
        <taxon>Pseudomonadati</taxon>
        <taxon>Campylobacterota</taxon>
        <taxon>Epsilonproteobacteria</taxon>
        <taxon>Campylobacterales</taxon>
        <taxon>Helicobacteraceae</taxon>
        <taxon>Helicobacter</taxon>
    </lineage>
</organism>
<sequence length="41" mass="4655">MGTITTLSNENTATLETITNDNNGAIGWEFCKRECFLLRYL</sequence>
<dbReference type="RefSeq" id="WP_304474911.1">
    <property type="nucleotide sequence ID" value="NZ_CP145316.1"/>
</dbReference>
<protein>
    <submittedName>
        <fullName evidence="1">Uncharacterized protein</fullName>
    </submittedName>
</protein>
<proteinExistence type="predicted"/>
<evidence type="ECO:0000313" key="2">
    <source>
        <dbReference type="Proteomes" id="UP001434737"/>
    </source>
</evidence>
<gene>
    <name evidence="1" type="ORF">V3I05_07560</name>
</gene>
<dbReference type="EMBL" id="CP145316">
    <property type="protein sequence ID" value="XAM17536.1"/>
    <property type="molecule type" value="Genomic_DNA"/>
</dbReference>
<name>A0ABZ3F332_9HELI</name>
<dbReference type="Proteomes" id="UP001434737">
    <property type="component" value="Chromosome"/>
</dbReference>
<evidence type="ECO:0000313" key="1">
    <source>
        <dbReference type="EMBL" id="XAM17536.1"/>
    </source>
</evidence>